<accession>A0ACC0W7T6</accession>
<evidence type="ECO:0000313" key="2">
    <source>
        <dbReference type="Proteomes" id="UP001163321"/>
    </source>
</evidence>
<sequence length="77" mass="8911">MPISEHLLQLERIPNYTTEMHRTYRSRTETPSLDVLKCLYGEEVTNAVQSKVDDGMKFDDAWKAVTGNEKQVLTDEH</sequence>
<name>A0ACC0W7T6_9STRA</name>
<comment type="caution">
    <text evidence="1">The sequence shown here is derived from an EMBL/GenBank/DDBJ whole genome shotgun (WGS) entry which is preliminary data.</text>
</comment>
<dbReference type="EMBL" id="CM047583">
    <property type="protein sequence ID" value="KAI9914149.1"/>
    <property type="molecule type" value="Genomic_DNA"/>
</dbReference>
<reference evidence="1 2" key="1">
    <citation type="journal article" date="2022" name="bioRxiv">
        <title>The genome of the oomycete Peronosclerospora sorghi, a cosmopolitan pathogen of maize and sorghum, is inflated with dispersed pseudogenes.</title>
        <authorList>
            <person name="Fletcher K."/>
            <person name="Martin F."/>
            <person name="Isakeit T."/>
            <person name="Cavanaugh K."/>
            <person name="Magill C."/>
            <person name="Michelmore R."/>
        </authorList>
    </citation>
    <scope>NUCLEOTIDE SEQUENCE [LARGE SCALE GENOMIC DNA]</scope>
    <source>
        <strain evidence="1">P6</strain>
    </source>
</reference>
<gene>
    <name evidence="1" type="ORF">PsorP6_005246</name>
</gene>
<protein>
    <submittedName>
        <fullName evidence="1">Uncharacterized protein</fullName>
    </submittedName>
</protein>
<dbReference type="Proteomes" id="UP001163321">
    <property type="component" value="Chromosome 4"/>
</dbReference>
<proteinExistence type="predicted"/>
<keyword evidence="2" id="KW-1185">Reference proteome</keyword>
<organism evidence="1 2">
    <name type="scientific">Peronosclerospora sorghi</name>
    <dbReference type="NCBI Taxonomy" id="230839"/>
    <lineage>
        <taxon>Eukaryota</taxon>
        <taxon>Sar</taxon>
        <taxon>Stramenopiles</taxon>
        <taxon>Oomycota</taxon>
        <taxon>Peronosporomycetes</taxon>
        <taxon>Peronosporales</taxon>
        <taxon>Peronosporaceae</taxon>
        <taxon>Peronosclerospora</taxon>
    </lineage>
</organism>
<evidence type="ECO:0000313" key="1">
    <source>
        <dbReference type="EMBL" id="KAI9914149.1"/>
    </source>
</evidence>